<dbReference type="AlphaFoldDB" id="A0A4Z2G6I9"/>
<organism evidence="1 2">
    <name type="scientific">Liparis tanakae</name>
    <name type="common">Tanaka's snailfish</name>
    <dbReference type="NCBI Taxonomy" id="230148"/>
    <lineage>
        <taxon>Eukaryota</taxon>
        <taxon>Metazoa</taxon>
        <taxon>Chordata</taxon>
        <taxon>Craniata</taxon>
        <taxon>Vertebrata</taxon>
        <taxon>Euteleostomi</taxon>
        <taxon>Actinopterygii</taxon>
        <taxon>Neopterygii</taxon>
        <taxon>Teleostei</taxon>
        <taxon>Neoteleostei</taxon>
        <taxon>Acanthomorphata</taxon>
        <taxon>Eupercaria</taxon>
        <taxon>Perciformes</taxon>
        <taxon>Cottioidei</taxon>
        <taxon>Cottales</taxon>
        <taxon>Liparidae</taxon>
        <taxon>Liparis</taxon>
    </lineage>
</organism>
<name>A0A4Z2G6I9_9TELE</name>
<comment type="caution">
    <text evidence="1">The sequence shown here is derived from an EMBL/GenBank/DDBJ whole genome shotgun (WGS) entry which is preliminary data.</text>
</comment>
<evidence type="ECO:0000313" key="1">
    <source>
        <dbReference type="EMBL" id="TNN48404.1"/>
    </source>
</evidence>
<proteinExistence type="predicted"/>
<reference evidence="1 2" key="1">
    <citation type="submission" date="2019-03" db="EMBL/GenBank/DDBJ databases">
        <title>First draft genome of Liparis tanakae, snailfish: a comprehensive survey of snailfish specific genes.</title>
        <authorList>
            <person name="Kim W."/>
            <person name="Song I."/>
            <person name="Jeong J.-H."/>
            <person name="Kim D."/>
            <person name="Kim S."/>
            <person name="Ryu S."/>
            <person name="Song J.Y."/>
            <person name="Lee S.K."/>
        </authorList>
    </citation>
    <scope>NUCLEOTIDE SEQUENCE [LARGE SCALE GENOMIC DNA]</scope>
    <source>
        <tissue evidence="1">Muscle</tissue>
    </source>
</reference>
<dbReference type="Proteomes" id="UP000314294">
    <property type="component" value="Unassembled WGS sequence"/>
</dbReference>
<evidence type="ECO:0000313" key="2">
    <source>
        <dbReference type="Proteomes" id="UP000314294"/>
    </source>
</evidence>
<accession>A0A4Z2G6I9</accession>
<gene>
    <name evidence="1" type="ORF">EYF80_041390</name>
</gene>
<protein>
    <submittedName>
        <fullName evidence="1">Uncharacterized protein</fullName>
    </submittedName>
</protein>
<dbReference type="EMBL" id="SRLO01000698">
    <property type="protein sequence ID" value="TNN48404.1"/>
    <property type="molecule type" value="Genomic_DNA"/>
</dbReference>
<sequence>MDIKVLDITVLDIKVLDITVLDIKVLDIKVLDITVLDIKVLDIKVLNINSSSLSQTPHRTSRSPFTLNRHVASVRRAEQIKSIGPAVNTAAENNVRFTRGDDHEETGAVPVVVRYHGAELTLCATASELAASCSSLRSQLCSFRPDSYSHSFTVPSWQKDWMLCGDLRWLTRIFSSRSAVMRYLSSGDML</sequence>
<keyword evidence="2" id="KW-1185">Reference proteome</keyword>